<dbReference type="SUPFAM" id="SSF56112">
    <property type="entry name" value="Protein kinase-like (PK-like)"/>
    <property type="match status" value="1"/>
</dbReference>
<dbReference type="InterPro" id="IPR011009">
    <property type="entry name" value="Kinase-like_dom_sf"/>
</dbReference>
<dbReference type="InterPro" id="IPR000719">
    <property type="entry name" value="Prot_kinase_dom"/>
</dbReference>
<dbReference type="OrthoDB" id="5524425at2"/>
<dbReference type="PROSITE" id="PS00108">
    <property type="entry name" value="PROTEIN_KINASE_ST"/>
    <property type="match status" value="1"/>
</dbReference>
<dbReference type="InterPro" id="IPR050660">
    <property type="entry name" value="NEK_Ser/Thr_kinase"/>
</dbReference>
<evidence type="ECO:0000256" key="4">
    <source>
        <dbReference type="ARBA" id="ARBA00022777"/>
    </source>
</evidence>
<dbReference type="EC" id="2.7.11.1" evidence="1"/>
<dbReference type="PANTHER" id="PTHR43671">
    <property type="entry name" value="SERINE/THREONINE-PROTEIN KINASE NEK"/>
    <property type="match status" value="1"/>
</dbReference>
<dbReference type="Gene3D" id="3.30.200.20">
    <property type="entry name" value="Phosphorylase Kinase, domain 1"/>
    <property type="match status" value="1"/>
</dbReference>
<evidence type="ECO:0000313" key="8">
    <source>
        <dbReference type="Proteomes" id="UP000028725"/>
    </source>
</evidence>
<evidence type="ECO:0000259" key="6">
    <source>
        <dbReference type="PROSITE" id="PS50011"/>
    </source>
</evidence>
<keyword evidence="8" id="KW-1185">Reference proteome</keyword>
<dbReference type="STRING" id="394096.DB31_5093"/>
<dbReference type="InterPro" id="IPR008271">
    <property type="entry name" value="Ser/Thr_kinase_AS"/>
</dbReference>
<gene>
    <name evidence="7" type="ORF">DB31_5093</name>
</gene>
<feature type="domain" description="Protein kinase" evidence="6">
    <location>
        <begin position="19"/>
        <end position="294"/>
    </location>
</feature>
<reference evidence="7 8" key="1">
    <citation type="submission" date="2014-04" db="EMBL/GenBank/DDBJ databases">
        <title>Genome assembly of Hyalangium minutum DSM 14724.</title>
        <authorList>
            <person name="Sharma G."/>
            <person name="Subramanian S."/>
        </authorList>
    </citation>
    <scope>NUCLEOTIDE SEQUENCE [LARGE SCALE GENOMIC DNA]</scope>
    <source>
        <strain evidence="7 8">DSM 14724</strain>
    </source>
</reference>
<accession>A0A085WQT8</accession>
<dbReference type="SMART" id="SM00220">
    <property type="entry name" value="S_TKc"/>
    <property type="match status" value="1"/>
</dbReference>
<dbReference type="EMBL" id="JMCB01000003">
    <property type="protein sequence ID" value="KFE70051.1"/>
    <property type="molecule type" value="Genomic_DNA"/>
</dbReference>
<organism evidence="7 8">
    <name type="scientific">Hyalangium minutum</name>
    <dbReference type="NCBI Taxonomy" id="394096"/>
    <lineage>
        <taxon>Bacteria</taxon>
        <taxon>Pseudomonadati</taxon>
        <taxon>Myxococcota</taxon>
        <taxon>Myxococcia</taxon>
        <taxon>Myxococcales</taxon>
        <taxon>Cystobacterineae</taxon>
        <taxon>Archangiaceae</taxon>
        <taxon>Hyalangium</taxon>
    </lineage>
</organism>
<dbReference type="CDD" id="cd14014">
    <property type="entry name" value="STKc_PknB_like"/>
    <property type="match status" value="1"/>
</dbReference>
<evidence type="ECO:0000313" key="7">
    <source>
        <dbReference type="EMBL" id="KFE70051.1"/>
    </source>
</evidence>
<name>A0A085WQT8_9BACT</name>
<keyword evidence="5" id="KW-0067">ATP-binding</keyword>
<evidence type="ECO:0000256" key="1">
    <source>
        <dbReference type="ARBA" id="ARBA00012513"/>
    </source>
</evidence>
<evidence type="ECO:0000256" key="2">
    <source>
        <dbReference type="ARBA" id="ARBA00022679"/>
    </source>
</evidence>
<dbReference type="Proteomes" id="UP000028725">
    <property type="component" value="Unassembled WGS sequence"/>
</dbReference>
<dbReference type="GO" id="GO:0005524">
    <property type="term" value="F:ATP binding"/>
    <property type="evidence" value="ECO:0007669"/>
    <property type="project" value="UniProtKB-KW"/>
</dbReference>
<dbReference type="PROSITE" id="PS50011">
    <property type="entry name" value="PROTEIN_KINASE_DOM"/>
    <property type="match status" value="1"/>
</dbReference>
<evidence type="ECO:0000256" key="3">
    <source>
        <dbReference type="ARBA" id="ARBA00022741"/>
    </source>
</evidence>
<dbReference type="GO" id="GO:0004674">
    <property type="term" value="F:protein serine/threonine kinase activity"/>
    <property type="evidence" value="ECO:0007669"/>
    <property type="project" value="UniProtKB-EC"/>
</dbReference>
<protein>
    <recommendedName>
        <fullName evidence="1">non-specific serine/threonine protein kinase</fullName>
        <ecNumber evidence="1">2.7.11.1</ecNumber>
    </recommendedName>
</protein>
<keyword evidence="2" id="KW-0808">Transferase</keyword>
<evidence type="ECO:0000256" key="5">
    <source>
        <dbReference type="ARBA" id="ARBA00022840"/>
    </source>
</evidence>
<dbReference type="Pfam" id="PF00069">
    <property type="entry name" value="Pkinase"/>
    <property type="match status" value="1"/>
</dbReference>
<comment type="caution">
    <text evidence="7">The sequence shown here is derived from an EMBL/GenBank/DDBJ whole genome shotgun (WGS) entry which is preliminary data.</text>
</comment>
<keyword evidence="3" id="KW-0547">Nucleotide-binding</keyword>
<proteinExistence type="predicted"/>
<keyword evidence="4" id="KW-0418">Kinase</keyword>
<dbReference type="RefSeq" id="WP_044184629.1">
    <property type="nucleotide sequence ID" value="NZ_JMCB01000003.1"/>
</dbReference>
<dbReference type="Gene3D" id="1.10.510.10">
    <property type="entry name" value="Transferase(Phosphotransferase) domain 1"/>
    <property type="match status" value="1"/>
</dbReference>
<sequence length="488" mass="54367">MTGTRTPDSLNIGDLVGPWRIEGYAGRGSYGAVFRARRADDPGSPPVALKMAVFPHDPRFEREVELLRRTRHPAVPRLIDQGWWEAEPGVRHPYVVMEWIRGQRLYEWARMHTPTSREVLRVVAQLAWGLEVLHRGECLHRDLKGDNILVEPEGRAVLTDFGSGTWKGAPPLTHRVLPPNTPEYRSPEALRFEWQHWSTPGARYHATPADDLYALGVTLYRLLTRIYPPPGTEPEDLKKQIQGGVARRQCTHELNPRVVPELSALVERLLAAEPEARGTASELAQAAETSAEHLGSAADVPLWASVKPAVQTQAGPARPVDAKTAPAKATEHKAGTLQARQQVRPVPWRNLLALLTMSLAVVGPCWMAPEWSAKPSETARAEALDAGMEPDAGTRGLGDDALTTRMEVQSIPSEARSISLDMPKQPLPGQRRPPCKRDWEKIIHGGCWVRVADKRPPCSDDTYQWQEECYDPAWERARPPTTQNPQAQ</sequence>
<dbReference type="AlphaFoldDB" id="A0A085WQT8"/>
<dbReference type="PANTHER" id="PTHR43671:SF13">
    <property type="entry name" value="SERINE_THREONINE-PROTEIN KINASE NEK2"/>
    <property type="match status" value="1"/>
</dbReference>